<dbReference type="GO" id="GO:0008381">
    <property type="term" value="F:mechanosensitive monoatomic ion channel activity"/>
    <property type="evidence" value="ECO:0007669"/>
    <property type="project" value="InterPro"/>
</dbReference>
<keyword evidence="5 7" id="KW-1133">Transmembrane helix</keyword>
<evidence type="ECO:0000256" key="7">
    <source>
        <dbReference type="SAM" id="Phobius"/>
    </source>
</evidence>
<evidence type="ECO:0000256" key="2">
    <source>
        <dbReference type="ARBA" id="ARBA00008017"/>
    </source>
</evidence>
<evidence type="ECO:0000256" key="4">
    <source>
        <dbReference type="ARBA" id="ARBA00022692"/>
    </source>
</evidence>
<keyword evidence="11" id="KW-1185">Reference proteome</keyword>
<feature type="transmembrane region" description="Helical" evidence="7">
    <location>
        <begin position="94"/>
        <end position="123"/>
    </location>
</feature>
<protein>
    <submittedName>
        <fullName evidence="10">Mechanosensitive ion channel protein MscS</fullName>
    </submittedName>
</protein>
<dbReference type="Gene3D" id="2.30.30.60">
    <property type="match status" value="1"/>
</dbReference>
<comment type="subcellular location">
    <subcellularLocation>
        <location evidence="1">Cell membrane</location>
        <topology evidence="1">Multi-pass membrane protein</topology>
    </subcellularLocation>
</comment>
<keyword evidence="4 7" id="KW-0812">Transmembrane</keyword>
<dbReference type="InterPro" id="IPR011014">
    <property type="entry name" value="MscS_channel_TM-2"/>
</dbReference>
<dbReference type="SUPFAM" id="SSF82689">
    <property type="entry name" value="Mechanosensitive channel protein MscS (YggB), C-terminal domain"/>
    <property type="match status" value="1"/>
</dbReference>
<sequence length="291" mass="33102">MKSFHDLFSNITEHPLLNNLILAATVFVIAHALLRMIRVIMNKFINKSSEDLRVDPTKYKFLKNAMNFLVYMGALIIIFLSIPELEDIGLGLFASAGVFAAILGFASQAAFSNIISGIFLVIFKPFRVDDIIKVNNIYHGTVEDINLRHTVIRDFENRRLIIPNSVIGNETIQNFNIVDSKIKNFIMFGISYDSNLDLAIRIIQEEAMKHPYFLDNRTNEELESGLPAVLVRLVEFGDSSINLRAQVWSADPSKAFDLKCDIYKSIKARFDKEGIEIPFPHRTIVYKNAQN</sequence>
<feature type="domain" description="Mechanosensitive ion channel MscS C-terminal" evidence="9">
    <location>
        <begin position="188"/>
        <end position="277"/>
    </location>
</feature>
<dbReference type="PANTHER" id="PTHR30221:SF1">
    <property type="entry name" value="SMALL-CONDUCTANCE MECHANOSENSITIVE CHANNEL"/>
    <property type="match status" value="1"/>
</dbReference>
<dbReference type="InterPro" id="IPR045275">
    <property type="entry name" value="MscS_archaea/bacteria_type"/>
</dbReference>
<reference evidence="11" key="1">
    <citation type="submission" date="2014-11" db="EMBL/GenBank/DDBJ databases">
        <title>Genome sequencing of Roseivirga sp. D-25.</title>
        <authorList>
            <person name="Selvaratnam C."/>
            <person name="Thevarajoo S."/>
            <person name="Goh K.M."/>
            <person name="Eee R."/>
            <person name="Chan K.-G."/>
            <person name="Chong C.S."/>
        </authorList>
    </citation>
    <scope>NUCLEOTIDE SEQUENCE [LARGE SCALE GENOMIC DNA]</scope>
    <source>
        <strain evidence="11">D-25</strain>
    </source>
</reference>
<evidence type="ECO:0000313" key="10">
    <source>
        <dbReference type="EMBL" id="KOF03430.1"/>
    </source>
</evidence>
<evidence type="ECO:0000256" key="6">
    <source>
        <dbReference type="ARBA" id="ARBA00023136"/>
    </source>
</evidence>
<dbReference type="InterPro" id="IPR011066">
    <property type="entry name" value="MscS_channel_C_sf"/>
</dbReference>
<gene>
    <name evidence="10" type="ORF">OB69_05935</name>
</gene>
<comment type="caution">
    <text evidence="10">The sequence shown here is derived from an EMBL/GenBank/DDBJ whole genome shotgun (WGS) entry which is preliminary data.</text>
</comment>
<feature type="domain" description="Mechanosensitive ion channel MscS" evidence="8">
    <location>
        <begin position="111"/>
        <end position="176"/>
    </location>
</feature>
<dbReference type="OrthoDB" id="9809206at2"/>
<dbReference type="Pfam" id="PF00924">
    <property type="entry name" value="MS_channel_2nd"/>
    <property type="match status" value="1"/>
</dbReference>
<evidence type="ECO:0000313" key="11">
    <source>
        <dbReference type="Proteomes" id="UP000036908"/>
    </source>
</evidence>
<dbReference type="Proteomes" id="UP000036908">
    <property type="component" value="Unassembled WGS sequence"/>
</dbReference>
<feature type="transmembrane region" description="Helical" evidence="7">
    <location>
        <begin position="20"/>
        <end position="40"/>
    </location>
</feature>
<dbReference type="SUPFAM" id="SSF82861">
    <property type="entry name" value="Mechanosensitive channel protein MscS (YggB), transmembrane region"/>
    <property type="match status" value="1"/>
</dbReference>
<organism evidence="10 11">
    <name type="scientific">Roseivirga seohaensis subsp. aquiponti</name>
    <dbReference type="NCBI Taxonomy" id="1566026"/>
    <lineage>
        <taxon>Bacteria</taxon>
        <taxon>Pseudomonadati</taxon>
        <taxon>Bacteroidota</taxon>
        <taxon>Cytophagia</taxon>
        <taxon>Cytophagales</taxon>
        <taxon>Roseivirgaceae</taxon>
        <taxon>Roseivirga</taxon>
    </lineage>
</organism>
<dbReference type="PANTHER" id="PTHR30221">
    <property type="entry name" value="SMALL-CONDUCTANCE MECHANOSENSITIVE CHANNEL"/>
    <property type="match status" value="1"/>
</dbReference>
<dbReference type="Pfam" id="PF21082">
    <property type="entry name" value="MS_channel_3rd"/>
    <property type="match status" value="1"/>
</dbReference>
<dbReference type="Gene3D" id="1.10.287.1260">
    <property type="match status" value="1"/>
</dbReference>
<evidence type="ECO:0000259" key="9">
    <source>
        <dbReference type="Pfam" id="PF21082"/>
    </source>
</evidence>
<dbReference type="SUPFAM" id="SSF50182">
    <property type="entry name" value="Sm-like ribonucleoproteins"/>
    <property type="match status" value="1"/>
</dbReference>
<dbReference type="AlphaFoldDB" id="A0A0L8AML6"/>
<evidence type="ECO:0000259" key="8">
    <source>
        <dbReference type="Pfam" id="PF00924"/>
    </source>
</evidence>
<comment type="similarity">
    <text evidence="2">Belongs to the MscS (TC 1.A.23) family.</text>
</comment>
<dbReference type="Gene3D" id="3.30.70.100">
    <property type="match status" value="1"/>
</dbReference>
<dbReference type="EMBL" id="JSVA01000007">
    <property type="protein sequence ID" value="KOF03430.1"/>
    <property type="molecule type" value="Genomic_DNA"/>
</dbReference>
<evidence type="ECO:0000256" key="5">
    <source>
        <dbReference type="ARBA" id="ARBA00022989"/>
    </source>
</evidence>
<evidence type="ECO:0000256" key="1">
    <source>
        <dbReference type="ARBA" id="ARBA00004651"/>
    </source>
</evidence>
<dbReference type="PATRIC" id="fig|1566026.4.peg.3014"/>
<evidence type="ECO:0000256" key="3">
    <source>
        <dbReference type="ARBA" id="ARBA00022475"/>
    </source>
</evidence>
<accession>A0A0L8AML6</accession>
<dbReference type="InterPro" id="IPR023408">
    <property type="entry name" value="MscS_beta-dom_sf"/>
</dbReference>
<dbReference type="GO" id="GO:0005886">
    <property type="term" value="C:plasma membrane"/>
    <property type="evidence" value="ECO:0007669"/>
    <property type="project" value="UniProtKB-SubCell"/>
</dbReference>
<keyword evidence="3" id="KW-1003">Cell membrane</keyword>
<dbReference type="RefSeq" id="WP_053222786.1">
    <property type="nucleotide sequence ID" value="NZ_JSVA01000007.1"/>
</dbReference>
<proteinExistence type="inferred from homology"/>
<dbReference type="InterPro" id="IPR006685">
    <property type="entry name" value="MscS_channel_2nd"/>
</dbReference>
<feature type="transmembrane region" description="Helical" evidence="7">
    <location>
        <begin position="61"/>
        <end position="82"/>
    </location>
</feature>
<dbReference type="InterPro" id="IPR010920">
    <property type="entry name" value="LSM_dom_sf"/>
</dbReference>
<dbReference type="InterPro" id="IPR049278">
    <property type="entry name" value="MS_channel_C"/>
</dbReference>
<keyword evidence="6 7" id="KW-0472">Membrane</keyword>
<name>A0A0L8AML6_9BACT</name>